<protein>
    <submittedName>
        <fullName evidence="1">Uncharacterized protein</fullName>
    </submittedName>
</protein>
<dbReference type="EMBL" id="CSTE01000001">
    <property type="protein sequence ID" value="CQR49040.1"/>
    <property type="molecule type" value="Genomic_DNA"/>
</dbReference>
<proteinExistence type="predicted"/>
<organism evidence="1 2">
    <name type="scientific">Haloferax massiliensis</name>
    <dbReference type="NCBI Taxonomy" id="1476858"/>
    <lineage>
        <taxon>Archaea</taxon>
        <taxon>Methanobacteriati</taxon>
        <taxon>Methanobacteriota</taxon>
        <taxon>Stenosarchaea group</taxon>
        <taxon>Halobacteria</taxon>
        <taxon>Halobacteriales</taxon>
        <taxon>Haloferacaceae</taxon>
        <taxon>Haloferax</taxon>
    </lineage>
</organism>
<evidence type="ECO:0000313" key="2">
    <source>
        <dbReference type="Proteomes" id="UP000198902"/>
    </source>
</evidence>
<dbReference type="OrthoDB" id="270754at2157"/>
<sequence>MVIRRYRSIDGQRDLHTFFEEGLFSKRLTEFKDENEGVLENFEREGGLAGALAAEAGMKRRRSDQEIKKATDDEWLEGLGEYHNNARKQHFANCWRLGTDEKDRIWKTYTRDEDMVQGCAIETTVGKFLASLPVHPLNSEYDESDPGELFESPEWNLALQNPNCDIKVGTCRYQKRWKDESYQPGGWPAAVAFFKGEDFEIENEFRLVFNPYSANRILDCDLKGIPITPAPDTTEKWKKFVAATKYLANKIIMAPNSGDTEREKVLDWLAEFGLDVNTSSSSDIELVESSACTSQCSTHTYLAELGGNANYDQSDQHLSDVSDEFIAKRDWDDWPIIDIVFLHTDQAGGIIEGYWHQNDESAFELSEYGHPFQRVWVARFQNQGKKRETWRNDNAKEFDNEQGQRALSFADVDEC</sequence>
<evidence type="ECO:0000313" key="1">
    <source>
        <dbReference type="EMBL" id="CQR49040.1"/>
    </source>
</evidence>
<dbReference type="AlphaFoldDB" id="A0A0D6JN46"/>
<dbReference type="Proteomes" id="UP000198902">
    <property type="component" value="Unassembled WGS sequence"/>
</dbReference>
<keyword evidence="2" id="KW-1185">Reference proteome</keyword>
<gene>
    <name evidence="1" type="ORF">BN996_00495</name>
</gene>
<dbReference type="RefSeq" id="WP_139043093.1">
    <property type="nucleotide sequence ID" value="NZ_CABLRR010000001.1"/>
</dbReference>
<name>A0A0D6JN46_9EURY</name>
<accession>A0A0D6JN46</accession>
<reference evidence="2" key="1">
    <citation type="submission" date="2015-03" db="EMBL/GenBank/DDBJ databases">
        <authorList>
            <person name="Urmite Genomes"/>
        </authorList>
    </citation>
    <scope>NUCLEOTIDE SEQUENCE [LARGE SCALE GENOMIC DNA]</scope>
    <source>
        <strain evidence="2">Arc-Hr</strain>
    </source>
</reference>